<dbReference type="Gene3D" id="1.10.1620.10">
    <property type="entry name" value="Ribosomal protein L39e"/>
    <property type="match status" value="1"/>
</dbReference>
<dbReference type="WBParaSite" id="TCONS_00008399.p1">
    <property type="protein sequence ID" value="TCONS_00008399.p1"/>
    <property type="gene ID" value="XLOC_006352"/>
</dbReference>
<evidence type="ECO:0000313" key="8">
    <source>
        <dbReference type="WBParaSite" id="TCONS_00008399.p1"/>
    </source>
</evidence>
<keyword evidence="2" id="KW-0689">Ribosomal protein</keyword>
<accession>A0AAF5I123</accession>
<keyword evidence="6" id="KW-0472">Membrane</keyword>
<dbReference type="PANTHER" id="PTHR19970">
    <property type="entry name" value="RIBOSOMAL PROTEIN L39E"/>
    <property type="match status" value="1"/>
</dbReference>
<evidence type="ECO:0000313" key="7">
    <source>
        <dbReference type="Proteomes" id="UP000035681"/>
    </source>
</evidence>
<dbReference type="Proteomes" id="UP000035681">
    <property type="component" value="Unplaced"/>
</dbReference>
<dbReference type="AlphaFoldDB" id="A0AAF5I123"/>
<feature type="transmembrane region" description="Helical" evidence="6">
    <location>
        <begin position="273"/>
        <end position="300"/>
    </location>
</feature>
<evidence type="ECO:0000256" key="1">
    <source>
        <dbReference type="ARBA" id="ARBA00009339"/>
    </source>
</evidence>
<dbReference type="PANTHER" id="PTHR19970:SF0">
    <property type="entry name" value="LARGE RIBOSOMAL SUBUNIT PROTEIN EL39"/>
    <property type="match status" value="1"/>
</dbReference>
<dbReference type="InterPro" id="IPR000077">
    <property type="entry name" value="Ribosomal_eL39"/>
</dbReference>
<evidence type="ECO:0000256" key="4">
    <source>
        <dbReference type="ARBA" id="ARBA00035234"/>
    </source>
</evidence>
<name>A0AAF5I123_STRER</name>
<keyword evidence="3" id="KW-0687">Ribonucleoprotein</keyword>
<dbReference type="InterPro" id="IPR023626">
    <property type="entry name" value="Ribosomal_eL39_dom_sf"/>
</dbReference>
<reference evidence="8" key="1">
    <citation type="submission" date="2024-02" db="UniProtKB">
        <authorList>
            <consortium name="WormBaseParasite"/>
        </authorList>
    </citation>
    <scope>IDENTIFICATION</scope>
</reference>
<evidence type="ECO:0000256" key="5">
    <source>
        <dbReference type="ARBA" id="ARBA00035339"/>
    </source>
</evidence>
<proteinExistence type="inferred from homology"/>
<keyword evidence="6" id="KW-0812">Transmembrane</keyword>
<dbReference type="SUPFAM" id="SSF48662">
    <property type="entry name" value="Ribosomal protein L39e"/>
    <property type="match status" value="1"/>
</dbReference>
<keyword evidence="6" id="KW-1133">Transmembrane helix</keyword>
<comment type="similarity">
    <text evidence="1">Belongs to the eukaryotic ribosomal protein eL39 family.</text>
</comment>
<sequence length="340" mass="39853">MSSHKTFIVKRKLAKAQKQNRPLPQWFHCQNSGMDYVEVSGMNCLMDRNFYEEDVKIVTYDRFNDRCMMSNEKVFISKDYIIVLSTNESYYINPPQWSDIPSCISNIKKYQITYLYENIFLLRKSEGIKKAVGVDGEVLFEKICNNINFMLSNFSSNNSDEHRSIIRNYLRKYNVDGYVFNNKGYSKKCKVVEGLKMYEKKEVYGKCYKEMPIVVNKEIKFTKNMIDIQNIGTVVDCKTKTILYKENNQMDFSDEILECSTVSHFIKLNSIEYSLLVFIFLTSIQLLTVVIFILATIFYYKKSEQLNKLKKDNREASLILLSKNNSIPINKNKTNSIQCV</sequence>
<evidence type="ECO:0000256" key="6">
    <source>
        <dbReference type="SAM" id="Phobius"/>
    </source>
</evidence>
<protein>
    <recommendedName>
        <fullName evidence="4">Large ribosomal subunit protein eL39</fullName>
    </recommendedName>
    <alternativeName>
        <fullName evidence="5">60S ribosomal protein L39</fullName>
    </alternativeName>
</protein>
<organism evidence="7 8">
    <name type="scientific">Strongyloides stercoralis</name>
    <name type="common">Threadworm</name>
    <dbReference type="NCBI Taxonomy" id="6248"/>
    <lineage>
        <taxon>Eukaryota</taxon>
        <taxon>Metazoa</taxon>
        <taxon>Ecdysozoa</taxon>
        <taxon>Nematoda</taxon>
        <taxon>Chromadorea</taxon>
        <taxon>Rhabditida</taxon>
        <taxon>Tylenchina</taxon>
        <taxon>Panagrolaimomorpha</taxon>
        <taxon>Strongyloidoidea</taxon>
        <taxon>Strongyloididae</taxon>
        <taxon>Strongyloides</taxon>
    </lineage>
</organism>
<dbReference type="Pfam" id="PF00832">
    <property type="entry name" value="Ribosomal_L39"/>
    <property type="match status" value="1"/>
</dbReference>
<evidence type="ECO:0000256" key="2">
    <source>
        <dbReference type="ARBA" id="ARBA00022980"/>
    </source>
</evidence>
<evidence type="ECO:0000256" key="3">
    <source>
        <dbReference type="ARBA" id="ARBA00023274"/>
    </source>
</evidence>
<dbReference type="GO" id="GO:0006412">
    <property type="term" value="P:translation"/>
    <property type="evidence" value="ECO:0007669"/>
    <property type="project" value="InterPro"/>
</dbReference>
<dbReference type="GO" id="GO:0022625">
    <property type="term" value="C:cytosolic large ribosomal subunit"/>
    <property type="evidence" value="ECO:0007669"/>
    <property type="project" value="TreeGrafter"/>
</dbReference>
<dbReference type="GO" id="GO:0003735">
    <property type="term" value="F:structural constituent of ribosome"/>
    <property type="evidence" value="ECO:0007669"/>
    <property type="project" value="InterPro"/>
</dbReference>
<keyword evidence="7" id="KW-1185">Reference proteome</keyword>